<evidence type="ECO:0000313" key="5">
    <source>
        <dbReference type="EMBL" id="QXH33937.1"/>
    </source>
</evidence>
<evidence type="ECO:0000256" key="1">
    <source>
        <dbReference type="ARBA" id="ARBA00001957"/>
    </source>
</evidence>
<keyword evidence="3" id="KW-0597">Phosphoprotein</keyword>
<evidence type="ECO:0000259" key="4">
    <source>
        <dbReference type="PROSITE" id="PS50075"/>
    </source>
</evidence>
<gene>
    <name evidence="5" type="ORF">KSS95_17410</name>
</gene>
<evidence type="ECO:0000313" key="6">
    <source>
        <dbReference type="Proteomes" id="UP001047646"/>
    </source>
</evidence>
<dbReference type="EMBL" id="CP077073">
    <property type="protein sequence ID" value="QXH33937.1"/>
    <property type="molecule type" value="Genomic_DNA"/>
</dbReference>
<dbReference type="PANTHER" id="PTHR45527">
    <property type="entry name" value="NONRIBOSOMAL PEPTIDE SYNTHETASE"/>
    <property type="match status" value="1"/>
</dbReference>
<dbReference type="InterPro" id="IPR009081">
    <property type="entry name" value="PP-bd_ACP"/>
</dbReference>
<keyword evidence="6" id="KW-1185">Reference proteome</keyword>
<protein>
    <submittedName>
        <fullName evidence="5">Amino acid adenylation domain-containing protein</fullName>
    </submittedName>
</protein>
<keyword evidence="2" id="KW-0596">Phosphopantetheine</keyword>
<evidence type="ECO:0000256" key="3">
    <source>
        <dbReference type="ARBA" id="ARBA00022553"/>
    </source>
</evidence>
<dbReference type="CDD" id="cd19531">
    <property type="entry name" value="LCL_NRPS-like"/>
    <property type="match status" value="1"/>
</dbReference>
<sequence>MDRDMALKIAQRVILLPLDKRRLYLEKMQAEGVTLANLPIPPVSAGFERLPLSFAQERQWFLWQLDPHSAAYHIPTALRLRGALQAAALQQALTRLAERHATLRTRLVQDSEGTCQVIDAQANLLLDRLDLPRAPGQTEEQALKAYIQEQTRELFDLARGPLLRVKLLRLAEDDHVLVLTQHHIVSDARSMQVMVEELVALYAAEVRQVPAQLPALAVQYSDYAIWQRHWMEAGERERQLAYWLQRLGQAQPVLSLPSDRPRPATRSYQGARLARRFATDLGRAVHDLARQHEATPFMVLLAAFQALLARYSGERDIRVGVPVANRNRPETERLIGFFVNTQVLRAEVDPQQSFVQLLAQVREAAVGAQAHQDLPFEQLVEALHPQRSMSHSPLFQVMFNHRSEAADGAGQAELGLRVEPVAWESQDAQFDLTLTTALAADGLHVNLNYATDLFEAATAERLLMHFEQLLGAIVAEPRQRLGELALETPAQRQASIAQWNPQPTPFPVHGSLPALFEAQVARDGDAIAVSLDDQQLSYRELNLRANRLAHQLRALGVGLDCRVGLVSERHPDLLVGLLAILKAGAAYVPLDPHYPQDRLAYMIEDSGIALLLGQAHLLPGLALPAGVRSLAIDALAGGAEHNPEVALQADNLAYVIYTSGSTGRPKGTLLAHGNVLRLFAATADEFAFDHRDSWTLFHSFAFDFSVWEIFGALLHGGRLVIVPQQTCRDPEAFLALLARERVTVLNQTPSAFKALMQVACAPARTRPELALRHVVFGGEALEVRSLAPWFERFGDRSPRLVNMYGITETTVHVTYRPLSREDLQVPGSPIGLPIRDLSWYVLDGQLNPVPRGCVGELYVGQAGLARGYLNRGGLSASRFVPDPFGAPGQRLYRTGDLARFCADGSVEYTGRIDHQVKIRGFRIELGEIQERLDALETVRESLVLVLDSASGPQLGAYLIAAADAPVAPGAERERLEQLRRTLQQSLPDYMVPGRMMFVAQWPLTANGKLDRKALPAFDAEQAQRPWLAPASPLEQQLAAIWQEVLQVQRVGLDDDFFGLGGHSLLATQVVVRVREQLGLEVPLRELFQASVLGAFAEVVQALQDDHAPVEDELAKSLEALKRLTGDELEKLIS</sequence>
<name>A0ABX8M4A1_9PSED</name>
<dbReference type="Pfam" id="PF00668">
    <property type="entry name" value="Condensation"/>
    <property type="match status" value="1"/>
</dbReference>
<dbReference type="InterPro" id="IPR010071">
    <property type="entry name" value="AA_adenyl_dom"/>
</dbReference>
<dbReference type="CDD" id="cd17643">
    <property type="entry name" value="A_NRPS_Cytc1-like"/>
    <property type="match status" value="1"/>
</dbReference>
<dbReference type="PANTHER" id="PTHR45527:SF14">
    <property type="entry name" value="PLIPASTATIN SYNTHASE SUBUNIT B"/>
    <property type="match status" value="1"/>
</dbReference>
<evidence type="ECO:0000256" key="2">
    <source>
        <dbReference type="ARBA" id="ARBA00022450"/>
    </source>
</evidence>
<dbReference type="Pfam" id="PF00501">
    <property type="entry name" value="AMP-binding"/>
    <property type="match status" value="1"/>
</dbReference>
<dbReference type="Proteomes" id="UP001047646">
    <property type="component" value="Chromosome"/>
</dbReference>
<dbReference type="InterPro" id="IPR006162">
    <property type="entry name" value="Ppantetheine_attach_site"/>
</dbReference>
<accession>A0ABX8M4A1</accession>
<dbReference type="InterPro" id="IPR020845">
    <property type="entry name" value="AMP-binding_CS"/>
</dbReference>
<dbReference type="InterPro" id="IPR001242">
    <property type="entry name" value="Condensation_dom"/>
</dbReference>
<reference evidence="5" key="1">
    <citation type="journal article" date="2021" name="Microorganisms">
        <title>The Ever-Expanding Pseudomonas Genus: Description of 43 New Species and Partition of the Pseudomonas putida Group.</title>
        <authorList>
            <person name="Girard L."/>
            <person name="Lood C."/>
            <person name="Hofte M."/>
            <person name="Vandamme P."/>
            <person name="Rokni-Zadeh H."/>
            <person name="van Noort V."/>
            <person name="Lavigne R."/>
            <person name="De Mot R."/>
        </authorList>
    </citation>
    <scope>NUCLEOTIDE SEQUENCE</scope>
    <source>
        <strain evidence="5">COW39</strain>
    </source>
</reference>
<comment type="cofactor">
    <cofactor evidence="1">
        <name>pantetheine 4'-phosphate</name>
        <dbReference type="ChEBI" id="CHEBI:47942"/>
    </cofactor>
</comment>
<organism evidence="5 6">
    <name type="scientific">Pseudomonas muyukensis</name>
    <dbReference type="NCBI Taxonomy" id="2842357"/>
    <lineage>
        <taxon>Bacteria</taxon>
        <taxon>Pseudomonadati</taxon>
        <taxon>Pseudomonadota</taxon>
        <taxon>Gammaproteobacteria</taxon>
        <taxon>Pseudomonadales</taxon>
        <taxon>Pseudomonadaceae</taxon>
        <taxon>Pseudomonas</taxon>
    </lineage>
</organism>
<dbReference type="PROSITE" id="PS50075">
    <property type="entry name" value="CARRIER"/>
    <property type="match status" value="1"/>
</dbReference>
<proteinExistence type="predicted"/>
<feature type="domain" description="Carrier" evidence="4">
    <location>
        <begin position="1028"/>
        <end position="1103"/>
    </location>
</feature>
<dbReference type="PROSITE" id="PS00455">
    <property type="entry name" value="AMP_BINDING"/>
    <property type="match status" value="1"/>
</dbReference>
<dbReference type="InterPro" id="IPR000873">
    <property type="entry name" value="AMP-dep_synth/lig_dom"/>
</dbReference>
<dbReference type="NCBIfam" id="TIGR01733">
    <property type="entry name" value="AA-adenyl-dom"/>
    <property type="match status" value="1"/>
</dbReference>
<dbReference type="Pfam" id="PF00550">
    <property type="entry name" value="PP-binding"/>
    <property type="match status" value="1"/>
</dbReference>
<dbReference type="PROSITE" id="PS00012">
    <property type="entry name" value="PHOSPHOPANTETHEINE"/>
    <property type="match status" value="1"/>
</dbReference>